<keyword evidence="1" id="KW-0378">Hydrolase</keyword>
<evidence type="ECO:0000313" key="1">
    <source>
        <dbReference type="EMBL" id="KAF0556086.1"/>
    </source>
</evidence>
<dbReference type="EMBL" id="WTPW01000036">
    <property type="protein sequence ID" value="KAF0556086.1"/>
    <property type="molecule type" value="Genomic_DNA"/>
</dbReference>
<keyword evidence="1" id="KW-0067">ATP-binding</keyword>
<evidence type="ECO:0000313" key="2">
    <source>
        <dbReference type="Proteomes" id="UP000439903"/>
    </source>
</evidence>
<gene>
    <name evidence="1" type="ORF">F8M41_016290</name>
</gene>
<dbReference type="AlphaFoldDB" id="A0A8H4B355"/>
<keyword evidence="1" id="KW-0547">Nucleotide-binding</keyword>
<name>A0A8H4B355_GIGMA</name>
<dbReference type="Proteomes" id="UP000439903">
    <property type="component" value="Unassembled WGS sequence"/>
</dbReference>
<proteinExistence type="predicted"/>
<keyword evidence="2" id="KW-1185">Reference proteome</keyword>
<reference evidence="1 2" key="1">
    <citation type="journal article" date="2019" name="Environ. Microbiol.">
        <title>At the nexus of three kingdoms: the genome of the mycorrhizal fungus Gigaspora margarita provides insights into plant, endobacterial and fungal interactions.</title>
        <authorList>
            <person name="Venice F."/>
            <person name="Ghignone S."/>
            <person name="Salvioli di Fossalunga A."/>
            <person name="Amselem J."/>
            <person name="Novero M."/>
            <person name="Xianan X."/>
            <person name="Sedzielewska Toro K."/>
            <person name="Morin E."/>
            <person name="Lipzen A."/>
            <person name="Grigoriev I.V."/>
            <person name="Henrissat B."/>
            <person name="Martin F.M."/>
            <person name="Bonfante P."/>
        </authorList>
    </citation>
    <scope>NUCLEOTIDE SEQUENCE [LARGE SCALE GENOMIC DNA]</scope>
    <source>
        <strain evidence="1 2">BEG34</strain>
    </source>
</reference>
<keyword evidence="1" id="KW-0347">Helicase</keyword>
<sequence>MLSNIIAHSLDNHELDHQGSIKESFAQAMINDENSGSEHLIEVDYLNLGDFIEYEIQELTIGAEIDGVADIAYQTHLVVNMDGAITQDKIAKDIANLIIAEIEGGDDYSFHRAEMSKKFGDSIGRFYYYCCQSKEVQSESYKDSNRKRRTRYDCKGKITIQIDLALNAVEVNISHGSLHQRPDLCVEIPDELQEEIKTHSYLTATELKNHIRHQGFDISKYSPKRIYYWKSIASQQLFQRYDNHIESACKLLSEYESHGFQYCLDIKDSDTTAIGFIIPLLKEIKDRNISINEIYLDATYKTARERY</sequence>
<protein>
    <submittedName>
        <fullName evidence="1">ATP-dependent DNA helicase pif1</fullName>
    </submittedName>
</protein>
<dbReference type="OrthoDB" id="2290496at2759"/>
<dbReference type="GO" id="GO:0004386">
    <property type="term" value="F:helicase activity"/>
    <property type="evidence" value="ECO:0007669"/>
    <property type="project" value="UniProtKB-KW"/>
</dbReference>
<comment type="caution">
    <text evidence="1">The sequence shown here is derived from an EMBL/GenBank/DDBJ whole genome shotgun (WGS) entry which is preliminary data.</text>
</comment>
<accession>A0A8H4B355</accession>
<organism evidence="1 2">
    <name type="scientific">Gigaspora margarita</name>
    <dbReference type="NCBI Taxonomy" id="4874"/>
    <lineage>
        <taxon>Eukaryota</taxon>
        <taxon>Fungi</taxon>
        <taxon>Fungi incertae sedis</taxon>
        <taxon>Mucoromycota</taxon>
        <taxon>Glomeromycotina</taxon>
        <taxon>Glomeromycetes</taxon>
        <taxon>Diversisporales</taxon>
        <taxon>Gigasporaceae</taxon>
        <taxon>Gigaspora</taxon>
    </lineage>
</organism>